<evidence type="ECO:0000313" key="3">
    <source>
        <dbReference type="Proteomes" id="UP001623348"/>
    </source>
</evidence>
<reference evidence="2 3" key="1">
    <citation type="submission" date="2024-06" db="EMBL/GenBank/DDBJ databases">
        <title>The draft genome of Grus japonensis, version 3.</title>
        <authorList>
            <person name="Nabeshima K."/>
            <person name="Suzuki S."/>
            <person name="Onuma M."/>
        </authorList>
    </citation>
    <scope>NUCLEOTIDE SEQUENCE [LARGE SCALE GENOMIC DNA]</scope>
    <source>
        <strain evidence="2 3">451A</strain>
    </source>
</reference>
<dbReference type="InterPro" id="IPR042279">
    <property type="entry name" value="Pep_M60_3"/>
</dbReference>
<dbReference type="InterPro" id="IPR029062">
    <property type="entry name" value="Class_I_gatase-like"/>
</dbReference>
<accession>A0ABC9VVL0</accession>
<protein>
    <submittedName>
        <fullName evidence="2">TRPM8 channel-associated factor 2</fullName>
    </submittedName>
</protein>
<dbReference type="InterPro" id="IPR031161">
    <property type="entry name" value="Peptidase_M60_dom"/>
</dbReference>
<proteinExistence type="predicted"/>
<dbReference type="Pfam" id="PF13402">
    <property type="entry name" value="Peptidase_M60"/>
    <property type="match status" value="1"/>
</dbReference>
<keyword evidence="3" id="KW-1185">Reference proteome</keyword>
<evidence type="ECO:0000259" key="1">
    <source>
        <dbReference type="PROSITE" id="PS51723"/>
    </source>
</evidence>
<dbReference type="Proteomes" id="UP001623348">
    <property type="component" value="Unassembled WGS sequence"/>
</dbReference>
<dbReference type="EMBL" id="BAAFJT010000001">
    <property type="protein sequence ID" value="GAB0177439.1"/>
    <property type="molecule type" value="Genomic_DNA"/>
</dbReference>
<dbReference type="PANTHER" id="PTHR15730">
    <property type="entry name" value="EXPERIMENTAL AUTOIMMUNE PROSTATITIS ANTIGEN 2-RELATED"/>
    <property type="match status" value="1"/>
</dbReference>
<dbReference type="PROSITE" id="PS51723">
    <property type="entry name" value="PEPTIDASE_M60"/>
    <property type="match status" value="1"/>
</dbReference>
<organism evidence="2 3">
    <name type="scientific">Grus japonensis</name>
    <name type="common">Japanese crane</name>
    <name type="synonym">Red-crowned crane</name>
    <dbReference type="NCBI Taxonomy" id="30415"/>
    <lineage>
        <taxon>Eukaryota</taxon>
        <taxon>Metazoa</taxon>
        <taxon>Chordata</taxon>
        <taxon>Craniata</taxon>
        <taxon>Vertebrata</taxon>
        <taxon>Euteleostomi</taxon>
        <taxon>Archelosauria</taxon>
        <taxon>Archosauria</taxon>
        <taxon>Dinosauria</taxon>
        <taxon>Saurischia</taxon>
        <taxon>Theropoda</taxon>
        <taxon>Coelurosauria</taxon>
        <taxon>Aves</taxon>
        <taxon>Neognathae</taxon>
        <taxon>Neoaves</taxon>
        <taxon>Gruiformes</taxon>
        <taxon>Gruidae</taxon>
        <taxon>Grus</taxon>
    </lineage>
</organism>
<comment type="caution">
    <text evidence="2">The sequence shown here is derived from an EMBL/GenBank/DDBJ whole genome shotgun (WGS) entry which is preliminary data.</text>
</comment>
<evidence type="ECO:0000313" key="2">
    <source>
        <dbReference type="EMBL" id="GAB0177439.1"/>
    </source>
</evidence>
<dbReference type="Gene3D" id="3.40.50.880">
    <property type="match status" value="1"/>
</dbReference>
<feature type="domain" description="Peptidase M60" evidence="1">
    <location>
        <begin position="537"/>
        <end position="655"/>
    </location>
</feature>
<dbReference type="SUPFAM" id="SSF52317">
    <property type="entry name" value="Class I glutamine amidotransferase-like"/>
    <property type="match status" value="1"/>
</dbReference>
<dbReference type="PANTHER" id="PTHR15730:SF5">
    <property type="entry name" value="SI:CH211-210B2.2-RELATED"/>
    <property type="match status" value="1"/>
</dbReference>
<name>A0ABC9VVL0_GRUJA</name>
<dbReference type="Gene3D" id="1.10.390.30">
    <property type="entry name" value="Peptidase M60, enhancin-like domain 3"/>
    <property type="match status" value="1"/>
</dbReference>
<gene>
    <name evidence="2" type="ORF">GRJ2_000209100</name>
</gene>
<sequence>MDSTAAYASLVKDVNSFEFTTNYHPCELLLIGDEAFPVLVSTSGQVLIAASCYGKGRMVVVSHEGILKDSKFSQFLRNAVEWLKPSPEALVGVHPHLDSLTQLLLRAGTKVQAGAELSPSLGVYRMDAYDSTQAKDLVGFVKGGGGLLIGGQAWHWASRYGKEKVLFEFPGNQVTSVAGVYFTGSEGETDSFSVSKERPRIPLITRHGLDTKKNLEVLLKGVTEFKIEDGSVPSHLLIHGALAFPIAMNDSHQAFLVAAHYGRGRVVVLAHENFFQASAMKTFILNAIGWLDAGKGGQVGIAGDLQDFFTFLSQEKIPCKLMDLKENLSVYCCKVYSDEEVEKIHELVSRGGGLLIGGQAWSWAAANADENAIAEFPGNKILQKFGVSILGDNILPSSQPVLHPDAIFLQYHFRKALSQFQQNLKKKEALKPPYSSWLKKLAQDSRVFLRIPAQTSLAICFVQKEMAELVLSQGVLDVSADSPIKGSSEEMVLINIAAELYGNFPDVQKQLCAPNQNLPEMTTSPTVTVQIDGRNEGWMHAGYPVMHHLESVTETIDLQSLQANGLWGAIHELGHNQQQSEWEFPPHTTEATCSLWSVYVNEIVLGIPRDKAHNALTVEFRKKRIQDYIENGAQLKDWEVFTALETYLQGLELPNGLGTGNDMTGSSFTSELPFLERSHLILNQSMWDNMGSVDNQGV</sequence>
<dbReference type="Gene3D" id="3.40.390.80">
    <property type="entry name" value="Peptidase M60, enhancin-like domain 2"/>
    <property type="match status" value="1"/>
</dbReference>
<dbReference type="InterPro" id="IPR051244">
    <property type="entry name" value="TCAF"/>
</dbReference>
<dbReference type="SMART" id="SM01276">
    <property type="entry name" value="M60-like"/>
    <property type="match status" value="1"/>
</dbReference>
<dbReference type="AlphaFoldDB" id="A0ABC9VVL0"/>